<dbReference type="InterPro" id="IPR029069">
    <property type="entry name" value="HotDog_dom_sf"/>
</dbReference>
<evidence type="ECO:0000313" key="2">
    <source>
        <dbReference type="EMBL" id="MCJ0826211.1"/>
    </source>
</evidence>
<organism evidence="2 3">
    <name type="scientific">Cognatiluteimonas sedimenti</name>
    <dbReference type="NCBI Taxonomy" id="2927791"/>
    <lineage>
        <taxon>Bacteria</taxon>
        <taxon>Pseudomonadati</taxon>
        <taxon>Pseudomonadota</taxon>
        <taxon>Gammaproteobacteria</taxon>
        <taxon>Lysobacterales</taxon>
        <taxon>Lysobacteraceae</taxon>
        <taxon>Cognatiluteimonas</taxon>
    </lineage>
</organism>
<dbReference type="Gene3D" id="3.10.129.10">
    <property type="entry name" value="Hotdog Thioesterase"/>
    <property type="match status" value="1"/>
</dbReference>
<evidence type="ECO:0000313" key="3">
    <source>
        <dbReference type="Proteomes" id="UP001165423"/>
    </source>
</evidence>
<dbReference type="NCBIfam" id="TIGR02447">
    <property type="entry name" value="yiiD_Cterm"/>
    <property type="match status" value="1"/>
</dbReference>
<gene>
    <name evidence="2" type="ORF">MQC88_09670</name>
</gene>
<name>A0ABT0A5F5_9GAMM</name>
<dbReference type="InterPro" id="IPR012660">
    <property type="entry name" value="YiiD_C"/>
</dbReference>
<dbReference type="SUPFAM" id="SSF54637">
    <property type="entry name" value="Thioesterase/thiol ester dehydrase-isomerase"/>
    <property type="match status" value="1"/>
</dbReference>
<protein>
    <submittedName>
        <fullName evidence="2">Thioesterase domain-containing protein</fullName>
    </submittedName>
</protein>
<dbReference type="Proteomes" id="UP001165423">
    <property type="component" value="Unassembled WGS sequence"/>
</dbReference>
<dbReference type="Pfam" id="PF09500">
    <property type="entry name" value="YiiD_C"/>
    <property type="match status" value="1"/>
</dbReference>
<evidence type="ECO:0000259" key="1">
    <source>
        <dbReference type="Pfam" id="PF09500"/>
    </source>
</evidence>
<reference evidence="2 3" key="1">
    <citation type="submission" date="2022-03" db="EMBL/GenBank/DDBJ databases">
        <title>Luteimonas soily sp. nov., a novel bacterium isolated from the soil.</title>
        <authorList>
            <person name="Zhang X."/>
        </authorList>
    </citation>
    <scope>NUCLEOTIDE SEQUENCE [LARGE SCALE GENOMIC DNA]</scope>
    <source>
        <strain evidence="2 3">50</strain>
    </source>
</reference>
<sequence>MPSDPALQALHAHYQAMPPVAALQLRIASFDDDCLRLQAPLAAHLNDKGCAFGGSLGSLMTLAGWGLVTLRLQRAGLAAEVYVADSSVRYRAPLYADLVAEARLDEGQSWDAAAAALREHGRASLQLQACVRLPDGGIAAEGRARFVAIAGVE</sequence>
<accession>A0ABT0A5F5</accession>
<feature type="domain" description="Thioesterase putative" evidence="1">
    <location>
        <begin position="14"/>
        <end position="148"/>
    </location>
</feature>
<proteinExistence type="predicted"/>
<dbReference type="RefSeq" id="WP_243321472.1">
    <property type="nucleotide sequence ID" value="NZ_JALGCL010000003.1"/>
</dbReference>
<keyword evidence="3" id="KW-1185">Reference proteome</keyword>
<comment type="caution">
    <text evidence="2">The sequence shown here is derived from an EMBL/GenBank/DDBJ whole genome shotgun (WGS) entry which is preliminary data.</text>
</comment>
<dbReference type="EMBL" id="JALGCL010000003">
    <property type="protein sequence ID" value="MCJ0826211.1"/>
    <property type="molecule type" value="Genomic_DNA"/>
</dbReference>